<protein>
    <recommendedName>
        <fullName evidence="13">Threonine--tRNA ligase</fullName>
        <ecNumber evidence="13">6.1.1.3</ecNumber>
    </recommendedName>
    <alternativeName>
        <fullName evidence="13">Threonyl-tRNA synthetase</fullName>
        <shortName evidence="13">ThrRS</shortName>
    </alternativeName>
</protein>
<evidence type="ECO:0000256" key="13">
    <source>
        <dbReference type="HAMAP-Rule" id="MF_00184"/>
    </source>
</evidence>
<reference evidence="16" key="1">
    <citation type="submission" date="2020-09" db="EMBL/GenBank/DDBJ databases">
        <authorList>
            <person name="Yoon J.-W."/>
        </authorList>
    </citation>
    <scope>NUCLEOTIDE SEQUENCE</scope>
    <source>
        <strain evidence="16">KMU-158</strain>
    </source>
</reference>
<feature type="binding site" evidence="13">
    <location>
        <position position="334"/>
    </location>
    <ligand>
        <name>Zn(2+)</name>
        <dbReference type="ChEBI" id="CHEBI:29105"/>
        <note>catalytic</note>
    </ligand>
</feature>
<dbReference type="EC" id="6.1.1.3" evidence="13"/>
<keyword evidence="9 13" id="KW-0694">RNA-binding</keyword>
<dbReference type="NCBIfam" id="TIGR00418">
    <property type="entry name" value="thrS"/>
    <property type="match status" value="1"/>
</dbReference>
<dbReference type="CDD" id="cd00860">
    <property type="entry name" value="ThrRS_anticodon"/>
    <property type="match status" value="1"/>
</dbReference>
<dbReference type="InterPro" id="IPR002314">
    <property type="entry name" value="aa-tRNA-synt_IIb"/>
</dbReference>
<comment type="similarity">
    <text evidence="1 13">Belongs to the class-II aminoacyl-tRNA synthetase family.</text>
</comment>
<comment type="subcellular location">
    <subcellularLocation>
        <location evidence="13">Cytoplasm</location>
    </subcellularLocation>
</comment>
<dbReference type="InterPro" id="IPR045864">
    <property type="entry name" value="aa-tRNA-synth_II/BPL/LPL"/>
</dbReference>
<evidence type="ECO:0000256" key="12">
    <source>
        <dbReference type="ARBA" id="ARBA00049515"/>
    </source>
</evidence>
<feature type="region of interest" description="Catalytic" evidence="13">
    <location>
        <begin position="243"/>
        <end position="534"/>
    </location>
</feature>
<dbReference type="InterPro" id="IPR036621">
    <property type="entry name" value="Anticodon-bd_dom_sf"/>
</dbReference>
<gene>
    <name evidence="13 16" type="primary">thrS</name>
    <name evidence="16" type="ORF">IB286_09220</name>
</gene>
<evidence type="ECO:0000256" key="5">
    <source>
        <dbReference type="ARBA" id="ARBA00022723"/>
    </source>
</evidence>
<keyword evidence="7 13" id="KW-0862">Zinc</keyword>
<dbReference type="SMART" id="SM00863">
    <property type="entry name" value="tRNA_SAD"/>
    <property type="match status" value="1"/>
</dbReference>
<name>A0A927GVZ6_9GAMM</name>
<sequence>MPVITLPDSSKREFDHPVTVMDVAASIGPGLAKATVGGRVNGQRVDTCEVISEDAELTLFTPKDEDGLEIIRHSCAHLLGHALKQLWPDAKMAIGPTIDTGFYYDVDLDHMLTDEDIAKLEARMKELAATGYEVVKKKVSWEEARATFEGRGESYKMEILDRDVARDDQPGLYHHEEYIDMCRGPHVPNMTFCKHFKLLRVSGAYWRGDSKNKMLQRIYGTAFADKKQLSAHLTMMEEATKRDHRKVGKKLDLFHQQEEAPGMVFWHPKGWTVYQTIEQYMRAKQRRHGYNEIKTPQVVDITLWEKSGHADKFSDGMFRLTAEEREFAVKPMNCPCHIQVFNQGLRSYRDLPLRLAEFGSCHRNEPSGSLHGIMRVRGFTQDDAHIFCTEDQIQSEVAEFIDFLHEVYADFGFSEVIYRLSTRPEQRVGSDADWDRAEQALALALDSKQLPWEELPGEGAFYGPKIEFSLKDCIGRVWQLGTIQVDFSMPGRLGAQYVDEDGARKTPVMLHRAILGSFERFIGILIEHYEGAFPLWLAPVQAVISPITDKQADFASEVQEFLSEHGFRVETDLRNEKIGFKIREHTIQKVPYLFVVGDKEVESRTISVRTKSGEDLGSVSMEALKNLLAEGVAQRGRANTEN</sequence>
<dbReference type="Gene3D" id="3.10.20.30">
    <property type="match status" value="1"/>
</dbReference>
<dbReference type="FunFam" id="3.30.980.10:FF:000005">
    <property type="entry name" value="Threonyl-tRNA synthetase, mitochondrial"/>
    <property type="match status" value="1"/>
</dbReference>
<dbReference type="EMBL" id="JACXLD010000004">
    <property type="protein sequence ID" value="MBD2859186.1"/>
    <property type="molecule type" value="Genomic_DNA"/>
</dbReference>
<dbReference type="PROSITE" id="PS50862">
    <property type="entry name" value="AA_TRNA_LIGASE_II"/>
    <property type="match status" value="1"/>
</dbReference>
<dbReference type="RefSeq" id="WP_190764744.1">
    <property type="nucleotide sequence ID" value="NZ_JACXLD010000004.1"/>
</dbReference>
<evidence type="ECO:0000259" key="14">
    <source>
        <dbReference type="PROSITE" id="PS50862"/>
    </source>
</evidence>
<feature type="domain" description="Aminoacyl-transfer RNA synthetases class-II family profile" evidence="14">
    <location>
        <begin position="243"/>
        <end position="534"/>
    </location>
</feature>
<comment type="cofactor">
    <cofactor evidence="13">
        <name>Zn(2+)</name>
        <dbReference type="ChEBI" id="CHEBI:29105"/>
    </cofactor>
    <text evidence="13">Binds 1 zinc ion per subunit.</text>
</comment>
<keyword evidence="4 13" id="KW-0436">Ligase</keyword>
<dbReference type="InterPro" id="IPR033728">
    <property type="entry name" value="ThrRS_core"/>
</dbReference>
<feature type="binding site" evidence="13">
    <location>
        <position position="511"/>
    </location>
    <ligand>
        <name>Zn(2+)</name>
        <dbReference type="ChEBI" id="CHEBI:29105"/>
        <note>catalytic</note>
    </ligand>
</feature>
<dbReference type="Proteomes" id="UP000610558">
    <property type="component" value="Unassembled WGS sequence"/>
</dbReference>
<dbReference type="CDD" id="cd01667">
    <property type="entry name" value="TGS_ThrRS"/>
    <property type="match status" value="1"/>
</dbReference>
<evidence type="ECO:0000313" key="16">
    <source>
        <dbReference type="EMBL" id="MBD2859186.1"/>
    </source>
</evidence>
<dbReference type="SUPFAM" id="SSF55186">
    <property type="entry name" value="ThrRS/AlaRS common domain"/>
    <property type="match status" value="1"/>
</dbReference>
<evidence type="ECO:0000256" key="7">
    <source>
        <dbReference type="ARBA" id="ARBA00022833"/>
    </source>
</evidence>
<evidence type="ECO:0000256" key="11">
    <source>
        <dbReference type="ARBA" id="ARBA00023146"/>
    </source>
</evidence>
<keyword evidence="3 13" id="KW-0820">tRNA-binding</keyword>
<comment type="catalytic activity">
    <reaction evidence="12 13">
        <text>tRNA(Thr) + L-threonine + ATP = L-threonyl-tRNA(Thr) + AMP + diphosphate + H(+)</text>
        <dbReference type="Rhea" id="RHEA:24624"/>
        <dbReference type="Rhea" id="RHEA-COMP:9670"/>
        <dbReference type="Rhea" id="RHEA-COMP:9704"/>
        <dbReference type="ChEBI" id="CHEBI:15378"/>
        <dbReference type="ChEBI" id="CHEBI:30616"/>
        <dbReference type="ChEBI" id="CHEBI:33019"/>
        <dbReference type="ChEBI" id="CHEBI:57926"/>
        <dbReference type="ChEBI" id="CHEBI:78442"/>
        <dbReference type="ChEBI" id="CHEBI:78534"/>
        <dbReference type="ChEBI" id="CHEBI:456215"/>
        <dbReference type="EC" id="6.1.1.3"/>
    </reaction>
</comment>
<dbReference type="SUPFAM" id="SSF55681">
    <property type="entry name" value="Class II aaRS and biotin synthetases"/>
    <property type="match status" value="1"/>
</dbReference>
<dbReference type="FunFam" id="3.30.54.20:FF:000002">
    <property type="entry name" value="Threonine--tRNA ligase"/>
    <property type="match status" value="1"/>
</dbReference>
<comment type="subunit">
    <text evidence="13">Homodimer.</text>
</comment>
<evidence type="ECO:0000259" key="15">
    <source>
        <dbReference type="PROSITE" id="PS51880"/>
    </source>
</evidence>
<dbReference type="PRINTS" id="PR01047">
    <property type="entry name" value="TRNASYNTHTHR"/>
</dbReference>
<dbReference type="InterPro" id="IPR012676">
    <property type="entry name" value="TGS-like"/>
</dbReference>
<dbReference type="Pfam" id="PF03129">
    <property type="entry name" value="HGTP_anticodon"/>
    <property type="match status" value="1"/>
</dbReference>
<dbReference type="FunFam" id="3.10.20.30:FF:000005">
    <property type="entry name" value="Threonine--tRNA ligase"/>
    <property type="match status" value="1"/>
</dbReference>
<keyword evidence="10 13" id="KW-0648">Protein biosynthesis</keyword>
<evidence type="ECO:0000256" key="1">
    <source>
        <dbReference type="ARBA" id="ARBA00008226"/>
    </source>
</evidence>
<evidence type="ECO:0000256" key="3">
    <source>
        <dbReference type="ARBA" id="ARBA00022555"/>
    </source>
</evidence>
<dbReference type="InterPro" id="IPR006195">
    <property type="entry name" value="aa-tRNA-synth_II"/>
</dbReference>
<dbReference type="PANTHER" id="PTHR11451:SF44">
    <property type="entry name" value="THREONINE--TRNA LIGASE, CHLOROPLASTIC_MITOCHONDRIAL 2"/>
    <property type="match status" value="1"/>
</dbReference>
<dbReference type="InterPro" id="IPR012947">
    <property type="entry name" value="tRNA_SAD"/>
</dbReference>
<dbReference type="Gene3D" id="3.40.50.800">
    <property type="entry name" value="Anticodon-binding domain"/>
    <property type="match status" value="1"/>
</dbReference>
<keyword evidence="11 13" id="KW-0030">Aminoacyl-tRNA synthetase</keyword>
<dbReference type="PROSITE" id="PS51880">
    <property type="entry name" value="TGS"/>
    <property type="match status" value="1"/>
</dbReference>
<feature type="binding site" evidence="13">
    <location>
        <position position="385"/>
    </location>
    <ligand>
        <name>Zn(2+)</name>
        <dbReference type="ChEBI" id="CHEBI:29105"/>
        <note>catalytic</note>
    </ligand>
</feature>
<dbReference type="FunFam" id="3.40.50.800:FF:000001">
    <property type="entry name" value="Threonine--tRNA ligase"/>
    <property type="match status" value="1"/>
</dbReference>
<organism evidence="16 17">
    <name type="scientific">Spongiibacter pelagi</name>
    <dbReference type="NCBI Taxonomy" id="2760804"/>
    <lineage>
        <taxon>Bacteria</taxon>
        <taxon>Pseudomonadati</taxon>
        <taxon>Pseudomonadota</taxon>
        <taxon>Gammaproteobacteria</taxon>
        <taxon>Cellvibrionales</taxon>
        <taxon>Spongiibacteraceae</taxon>
        <taxon>Spongiibacter</taxon>
    </lineage>
</organism>
<dbReference type="Gene3D" id="3.30.54.20">
    <property type="match status" value="1"/>
</dbReference>
<keyword evidence="17" id="KW-1185">Reference proteome</keyword>
<dbReference type="Gene3D" id="3.30.930.10">
    <property type="entry name" value="Bira Bifunctional Protein, Domain 2"/>
    <property type="match status" value="1"/>
</dbReference>
<dbReference type="GO" id="GO:0000049">
    <property type="term" value="F:tRNA binding"/>
    <property type="evidence" value="ECO:0007669"/>
    <property type="project" value="UniProtKB-KW"/>
</dbReference>
<evidence type="ECO:0000256" key="10">
    <source>
        <dbReference type="ARBA" id="ARBA00022917"/>
    </source>
</evidence>
<dbReference type="AlphaFoldDB" id="A0A927GVZ6"/>
<dbReference type="FunFam" id="3.30.930.10:FF:000002">
    <property type="entry name" value="Threonine--tRNA ligase"/>
    <property type="match status" value="1"/>
</dbReference>
<dbReference type="GO" id="GO:0006435">
    <property type="term" value="P:threonyl-tRNA aminoacylation"/>
    <property type="evidence" value="ECO:0007669"/>
    <property type="project" value="UniProtKB-UniRule"/>
</dbReference>
<dbReference type="InterPro" id="IPR002320">
    <property type="entry name" value="Thr-tRNA-ligase_IIa"/>
</dbReference>
<dbReference type="SUPFAM" id="SSF81271">
    <property type="entry name" value="TGS-like"/>
    <property type="match status" value="1"/>
</dbReference>
<evidence type="ECO:0000256" key="6">
    <source>
        <dbReference type="ARBA" id="ARBA00022741"/>
    </source>
</evidence>
<dbReference type="HAMAP" id="MF_00184">
    <property type="entry name" value="Thr_tRNA_synth"/>
    <property type="match status" value="1"/>
</dbReference>
<dbReference type="GO" id="GO:0005829">
    <property type="term" value="C:cytosol"/>
    <property type="evidence" value="ECO:0007669"/>
    <property type="project" value="TreeGrafter"/>
</dbReference>
<feature type="domain" description="TGS" evidence="15">
    <location>
        <begin position="1"/>
        <end position="61"/>
    </location>
</feature>
<keyword evidence="6 13" id="KW-0547">Nucleotide-binding</keyword>
<keyword evidence="2 13" id="KW-0963">Cytoplasm</keyword>
<dbReference type="InterPro" id="IPR004095">
    <property type="entry name" value="TGS"/>
</dbReference>
<dbReference type="PANTHER" id="PTHR11451">
    <property type="entry name" value="THREONINE-TRNA LIGASE"/>
    <property type="match status" value="1"/>
</dbReference>
<dbReference type="InterPro" id="IPR047246">
    <property type="entry name" value="ThrRS_anticodon"/>
</dbReference>
<dbReference type="Pfam" id="PF02824">
    <property type="entry name" value="TGS"/>
    <property type="match status" value="1"/>
</dbReference>
<keyword evidence="8 13" id="KW-0067">ATP-binding</keyword>
<proteinExistence type="inferred from homology"/>
<keyword evidence="5 13" id="KW-0479">Metal-binding</keyword>
<evidence type="ECO:0000256" key="8">
    <source>
        <dbReference type="ARBA" id="ARBA00022840"/>
    </source>
</evidence>
<comment type="caution">
    <text evidence="16">The sequence shown here is derived from an EMBL/GenBank/DDBJ whole genome shotgun (WGS) entry which is preliminary data.</text>
</comment>
<accession>A0A927GVZ6</accession>
<dbReference type="SUPFAM" id="SSF52954">
    <property type="entry name" value="Class II aaRS ABD-related"/>
    <property type="match status" value="1"/>
</dbReference>
<dbReference type="GO" id="GO:0004829">
    <property type="term" value="F:threonine-tRNA ligase activity"/>
    <property type="evidence" value="ECO:0007669"/>
    <property type="project" value="UniProtKB-UniRule"/>
</dbReference>
<dbReference type="Gene3D" id="3.30.980.10">
    <property type="entry name" value="Threonyl-trna Synthetase, Chain A, domain 2"/>
    <property type="match status" value="1"/>
</dbReference>
<dbReference type="Pfam" id="PF00587">
    <property type="entry name" value="tRNA-synt_2b"/>
    <property type="match status" value="1"/>
</dbReference>
<dbReference type="InterPro" id="IPR018163">
    <property type="entry name" value="Thr/Ala-tRNA-synth_IIc_edit"/>
</dbReference>
<evidence type="ECO:0000256" key="4">
    <source>
        <dbReference type="ARBA" id="ARBA00022598"/>
    </source>
</evidence>
<evidence type="ECO:0000256" key="2">
    <source>
        <dbReference type="ARBA" id="ARBA00022490"/>
    </source>
</evidence>
<dbReference type="CDD" id="cd00771">
    <property type="entry name" value="ThrRS_core"/>
    <property type="match status" value="1"/>
</dbReference>
<dbReference type="GO" id="GO:0005524">
    <property type="term" value="F:ATP binding"/>
    <property type="evidence" value="ECO:0007669"/>
    <property type="project" value="UniProtKB-UniRule"/>
</dbReference>
<dbReference type="InterPro" id="IPR004154">
    <property type="entry name" value="Anticodon-bd"/>
</dbReference>
<evidence type="ECO:0000256" key="9">
    <source>
        <dbReference type="ARBA" id="ARBA00022884"/>
    </source>
</evidence>
<dbReference type="GO" id="GO:0046872">
    <property type="term" value="F:metal ion binding"/>
    <property type="evidence" value="ECO:0007669"/>
    <property type="project" value="UniProtKB-KW"/>
</dbReference>
<dbReference type="InterPro" id="IPR012675">
    <property type="entry name" value="Beta-grasp_dom_sf"/>
</dbReference>
<dbReference type="Pfam" id="PF07973">
    <property type="entry name" value="tRNA_SAD"/>
    <property type="match status" value="1"/>
</dbReference>
<evidence type="ECO:0000313" key="17">
    <source>
        <dbReference type="Proteomes" id="UP000610558"/>
    </source>
</evidence>